<keyword evidence="2" id="KW-1185">Reference proteome</keyword>
<evidence type="ECO:0000313" key="1">
    <source>
        <dbReference type="EMBL" id="KGR86923.1"/>
    </source>
</evidence>
<organism evidence="1 2">
    <name type="scientific">Lysinibacillus boronitolerans JCM 21713 = 10a = NBRC 103108</name>
    <dbReference type="NCBI Taxonomy" id="1294264"/>
    <lineage>
        <taxon>Bacteria</taxon>
        <taxon>Bacillati</taxon>
        <taxon>Bacillota</taxon>
        <taxon>Bacilli</taxon>
        <taxon>Bacillales</taxon>
        <taxon>Bacillaceae</taxon>
        <taxon>Lysinibacillus</taxon>
    </lineage>
</organism>
<accession>A0ABR4Y2N4</accession>
<reference evidence="1 2" key="1">
    <citation type="submission" date="2014-02" db="EMBL/GenBank/DDBJ databases">
        <title>Draft genome sequence of Lysinibacillus boronitolerans NBRC 103108.</title>
        <authorList>
            <person name="Zhang F."/>
            <person name="Wang G."/>
            <person name="Zhang L."/>
        </authorList>
    </citation>
    <scope>NUCLEOTIDE SEQUENCE [LARGE SCALE GENOMIC DNA]</scope>
    <source>
        <strain evidence="1 2">NBRC 103108</strain>
    </source>
</reference>
<name>A0ABR4Y2N4_9BACI</name>
<dbReference type="SUPFAM" id="SSF53756">
    <property type="entry name" value="UDP-Glycosyltransferase/glycogen phosphorylase"/>
    <property type="match status" value="1"/>
</dbReference>
<protein>
    <submittedName>
        <fullName evidence="1">Uncharacterized protein</fullName>
    </submittedName>
</protein>
<dbReference type="SUPFAM" id="SSF48452">
    <property type="entry name" value="TPR-like"/>
    <property type="match status" value="1"/>
</dbReference>
<dbReference type="InterPro" id="IPR011990">
    <property type="entry name" value="TPR-like_helical_dom_sf"/>
</dbReference>
<comment type="caution">
    <text evidence="1">The sequence shown here is derived from an EMBL/GenBank/DDBJ whole genome shotgun (WGS) entry which is preliminary data.</text>
</comment>
<dbReference type="Gene3D" id="1.25.40.10">
    <property type="entry name" value="Tetratricopeptide repeat domain"/>
    <property type="match status" value="1"/>
</dbReference>
<dbReference type="EMBL" id="JPVR01000069">
    <property type="protein sequence ID" value="KGR86923.1"/>
    <property type="molecule type" value="Genomic_DNA"/>
</dbReference>
<dbReference type="Proteomes" id="UP000030487">
    <property type="component" value="Unassembled WGS sequence"/>
</dbReference>
<evidence type="ECO:0000313" key="2">
    <source>
        <dbReference type="Proteomes" id="UP000030487"/>
    </source>
</evidence>
<proteinExistence type="predicted"/>
<dbReference type="RefSeq" id="WP_036076776.1">
    <property type="nucleotide sequence ID" value="NZ_AVCW01000013.1"/>
</dbReference>
<gene>
    <name evidence="1" type="ORF">CD31_08565</name>
</gene>
<sequence length="720" mass="85383">MDELKIMQTINYIEKNLPVKNWKINEIDFWPIFRIVTSLNLLKSKSKINNEIYEITKNPKEIPSLSHIFDDKDIDIIFLSDSQYRVKLNSIWYNRLSDPFYEISKRMGYKAINLDFSYQNAGKVPVIENTYSLQNQLIASQDLENLENLDLKLDRFEEVREKILYLTKDENDVPDISKVKWMATQILYWKERFREIILQKKIKSVFIVNYYQLISYALILAARELNIPSIDIQHGNQRSVYYHNWNSIPVNGFNTLPTYFWCWSKEHGLPIKTWVSKTERHDVVIGGNPWTEMWKNEESTLTKFYDQEVNKYLNNSNINILFTVQPLYPLVGWKYNIPNWVIEVIRVSPPNWKFYIRYHQQMLHKYKNEHDFCEKQLAEFITKRKVETLKATNLPLPALLKHVDIHITAFSTCVIEAKEFNVPSITLHDSSKLFFQKEIENGWVVEAKTKYEILQAIDKQKKFKEKINETIIDNSKTLFESTFFKIVDNIKSPNFDSGSLRKEILFSIYFTDQEFEKIVNNYEGTDSYKEALYVALAYKELGDLNNEMKFTIIALEKALKNRKKIKKRDILLFTNRLISEECFENYAEDFVSLIEERTGILGEIFKQFFDEQKYDQILKLCKYFNKLNLDSLYYSGRALIHKNNLVEALEKLKMYTLLYDNINETAITKSNNFIISAFFYMGKIHIEQKNNELAAESLKKCLEYSDGNHQKASELLKELF</sequence>